<dbReference type="Proteomes" id="UP001314263">
    <property type="component" value="Unassembled WGS sequence"/>
</dbReference>
<feature type="compositionally biased region" description="Low complexity" evidence="1">
    <location>
        <begin position="60"/>
        <end position="71"/>
    </location>
</feature>
<organism evidence="2 3">
    <name type="scientific">Coccomyxa viridis</name>
    <dbReference type="NCBI Taxonomy" id="1274662"/>
    <lineage>
        <taxon>Eukaryota</taxon>
        <taxon>Viridiplantae</taxon>
        <taxon>Chlorophyta</taxon>
        <taxon>core chlorophytes</taxon>
        <taxon>Trebouxiophyceae</taxon>
        <taxon>Trebouxiophyceae incertae sedis</taxon>
        <taxon>Coccomyxaceae</taxon>
        <taxon>Coccomyxa</taxon>
    </lineage>
</organism>
<protein>
    <submittedName>
        <fullName evidence="2">Uncharacterized protein</fullName>
    </submittedName>
</protein>
<reference evidence="2 3" key="1">
    <citation type="submission" date="2023-10" db="EMBL/GenBank/DDBJ databases">
        <authorList>
            <person name="Maclean D."/>
            <person name="Macfadyen A."/>
        </authorList>
    </citation>
    <scope>NUCLEOTIDE SEQUENCE [LARGE SCALE GENOMIC DNA]</scope>
</reference>
<evidence type="ECO:0000313" key="3">
    <source>
        <dbReference type="Proteomes" id="UP001314263"/>
    </source>
</evidence>
<feature type="compositionally biased region" description="Polar residues" evidence="1">
    <location>
        <begin position="1"/>
        <end position="11"/>
    </location>
</feature>
<feature type="region of interest" description="Disordered" evidence="1">
    <location>
        <begin position="1"/>
        <end position="24"/>
    </location>
</feature>
<feature type="region of interest" description="Disordered" evidence="1">
    <location>
        <begin position="51"/>
        <end position="71"/>
    </location>
</feature>
<accession>A0AAV1IIF6</accession>
<gene>
    <name evidence="2" type="ORF">CVIRNUC_009810</name>
</gene>
<proteinExistence type="predicted"/>
<evidence type="ECO:0000256" key="1">
    <source>
        <dbReference type="SAM" id="MobiDB-lite"/>
    </source>
</evidence>
<dbReference type="EMBL" id="CAUYUE010000015">
    <property type="protein sequence ID" value="CAK0786596.1"/>
    <property type="molecule type" value="Genomic_DNA"/>
</dbReference>
<name>A0AAV1IIF6_9CHLO</name>
<sequence>MTLSRAASNTVVRPAAQHRDRNDISERSGSSVYIVLSISLLPARMHEQHQISSPAEECVSPKPSYSSTSSRASGILFPGQDSVQGIDLKISDHLIPPEEHVMTMPHDTTSVPTPCTAAGCYKCAECLWNFLCWTMKRRYMGATGFEADGYNTLMHFFRWSLCGTKHAHPGARRIIYSCGPILIRIEFRSFFLWLEQLQQKMQGPLPEIQPMDSD</sequence>
<evidence type="ECO:0000313" key="2">
    <source>
        <dbReference type="EMBL" id="CAK0786596.1"/>
    </source>
</evidence>
<dbReference type="AlphaFoldDB" id="A0AAV1IIF6"/>
<comment type="caution">
    <text evidence="2">The sequence shown here is derived from an EMBL/GenBank/DDBJ whole genome shotgun (WGS) entry which is preliminary data.</text>
</comment>
<keyword evidence="3" id="KW-1185">Reference proteome</keyword>